<dbReference type="Proteomes" id="UP001623330">
    <property type="component" value="Unassembled WGS sequence"/>
</dbReference>
<evidence type="ECO:0000256" key="1">
    <source>
        <dbReference type="SAM" id="Phobius"/>
    </source>
</evidence>
<organism evidence="2 3">
    <name type="scientific">Nakaseomyces bracarensis</name>
    <dbReference type="NCBI Taxonomy" id="273131"/>
    <lineage>
        <taxon>Eukaryota</taxon>
        <taxon>Fungi</taxon>
        <taxon>Dikarya</taxon>
        <taxon>Ascomycota</taxon>
        <taxon>Saccharomycotina</taxon>
        <taxon>Saccharomycetes</taxon>
        <taxon>Saccharomycetales</taxon>
        <taxon>Saccharomycetaceae</taxon>
        <taxon>Nakaseomyces</taxon>
    </lineage>
</organism>
<dbReference type="PANTHER" id="PTHR36414:SF1">
    <property type="entry name" value="PROTEIN SUR7"/>
    <property type="match status" value="1"/>
</dbReference>
<feature type="transmembrane region" description="Helical" evidence="1">
    <location>
        <begin position="149"/>
        <end position="172"/>
    </location>
</feature>
<feature type="transmembrane region" description="Helical" evidence="1">
    <location>
        <begin position="12"/>
        <end position="37"/>
    </location>
</feature>
<name>A0ABR4NLQ8_9SACH</name>
<proteinExistence type="predicted"/>
<dbReference type="Pfam" id="PF06687">
    <property type="entry name" value="SUR7"/>
    <property type="match status" value="1"/>
</dbReference>
<accession>A0ABR4NLQ8</accession>
<keyword evidence="3" id="KW-1185">Reference proteome</keyword>
<keyword evidence="1" id="KW-1133">Transmembrane helix</keyword>
<feature type="transmembrane region" description="Helical" evidence="1">
    <location>
        <begin position="122"/>
        <end position="142"/>
    </location>
</feature>
<dbReference type="EMBL" id="JBEVYD010000013">
    <property type="protein sequence ID" value="KAL3228498.1"/>
    <property type="molecule type" value="Genomic_DNA"/>
</dbReference>
<evidence type="ECO:0000313" key="3">
    <source>
        <dbReference type="Proteomes" id="UP001623330"/>
    </source>
</evidence>
<dbReference type="PANTHER" id="PTHR36414">
    <property type="entry name" value="PROTEIN SUR7"/>
    <property type="match status" value="1"/>
</dbReference>
<feature type="transmembrane region" description="Helical" evidence="1">
    <location>
        <begin position="192"/>
        <end position="215"/>
    </location>
</feature>
<keyword evidence="1" id="KW-0812">Transmembrane</keyword>
<evidence type="ECO:0000313" key="2">
    <source>
        <dbReference type="EMBL" id="KAL3228498.1"/>
    </source>
</evidence>
<dbReference type="InterPro" id="IPR009571">
    <property type="entry name" value="SUR7/Rim9-like_fungi"/>
</dbReference>
<reference evidence="2 3" key="1">
    <citation type="submission" date="2024-05" db="EMBL/GenBank/DDBJ databases">
        <title>Long read based assembly of the Candida bracarensis genome reveals expanded adhesin content.</title>
        <authorList>
            <person name="Marcet-Houben M."/>
            <person name="Ksiezopolska E."/>
            <person name="Gabaldon T."/>
        </authorList>
    </citation>
    <scope>NUCLEOTIDE SEQUENCE [LARGE SCALE GENOMIC DNA]</scope>
    <source>
        <strain evidence="2 3">CBM6</strain>
    </source>
</reference>
<sequence length="307" mass="34435">MKLKAPTVLGVSLRLLILLFLAGNVLLLILIVLSGSIDNYPVNRFYWVEGNTSGIPNAPGVTRWTFWGACSYENNKLNCGEYLKPAAPISPVDNFHTKVNVPHSFISKRDAFYYLSRFSFCFFWIALAFVGVSFILFILTWCSKAITQVVFILLCFGCTFNVTAVVLIQAAAAMAKKAFSNDDRHGKVGPSLFGIAWASVFVVLCELVTVFYWFIKSRKEGKSIFKESDMAFKQRTPDFFSYKNRQEKMPTMETTEVYTAEQTQPPVAAAPPATVVQPAQPETNHHGINFFKIRRSEKISSGDEESV</sequence>
<gene>
    <name evidence="2" type="ORF">RNJ44_02443</name>
</gene>
<protein>
    <submittedName>
        <fullName evidence="2">Protein SUR7</fullName>
    </submittedName>
</protein>
<keyword evidence="1" id="KW-0472">Membrane</keyword>
<comment type="caution">
    <text evidence="2">The sequence shown here is derived from an EMBL/GenBank/DDBJ whole genome shotgun (WGS) entry which is preliminary data.</text>
</comment>